<name>A0A427YHC9_9TREE</name>
<evidence type="ECO:0000313" key="2">
    <source>
        <dbReference type="Proteomes" id="UP000279259"/>
    </source>
</evidence>
<accession>A0A427YHC9</accession>
<proteinExistence type="predicted"/>
<dbReference type="EMBL" id="RSCD01000010">
    <property type="protein sequence ID" value="RSH90559.1"/>
    <property type="molecule type" value="Genomic_DNA"/>
</dbReference>
<gene>
    <name evidence="1" type="ORF">EHS25_001164</name>
</gene>
<comment type="caution">
    <text evidence="1">The sequence shown here is derived from an EMBL/GenBank/DDBJ whole genome shotgun (WGS) entry which is preliminary data.</text>
</comment>
<protein>
    <submittedName>
        <fullName evidence="1">Uncharacterized protein</fullName>
    </submittedName>
</protein>
<evidence type="ECO:0000313" key="1">
    <source>
        <dbReference type="EMBL" id="RSH90559.1"/>
    </source>
</evidence>
<organism evidence="1 2">
    <name type="scientific">Saitozyma podzolica</name>
    <dbReference type="NCBI Taxonomy" id="1890683"/>
    <lineage>
        <taxon>Eukaryota</taxon>
        <taxon>Fungi</taxon>
        <taxon>Dikarya</taxon>
        <taxon>Basidiomycota</taxon>
        <taxon>Agaricomycotina</taxon>
        <taxon>Tremellomycetes</taxon>
        <taxon>Tremellales</taxon>
        <taxon>Trimorphomycetaceae</taxon>
        <taxon>Saitozyma</taxon>
    </lineage>
</organism>
<dbReference type="Proteomes" id="UP000279259">
    <property type="component" value="Unassembled WGS sequence"/>
</dbReference>
<sequence>MSSFATLAASDGLTRCTQASGICLCTTTLREDGIQTITPLSFLDLTRDEDLSKLSGICARTFNIPYEWSVNLNPGVSLDIKGETFIAEKSLWKVVSGPNQARVKYLTTVKAVNQSGDTAVYASLPLSFPDGGRLPGVDSTGSVLVSLGGETLPMDVGHKSLDVHHWGSVDFGLPGVDQVRLSYVPDVRQEVFTERERLVQLHSQGKPCPVLISCFKLEYAVPENS</sequence>
<reference evidence="1 2" key="1">
    <citation type="submission" date="2018-11" db="EMBL/GenBank/DDBJ databases">
        <title>Genome sequence of Saitozyma podzolica DSM 27192.</title>
        <authorList>
            <person name="Aliyu H."/>
            <person name="Gorte O."/>
            <person name="Ochsenreither K."/>
        </authorList>
    </citation>
    <scope>NUCLEOTIDE SEQUENCE [LARGE SCALE GENOMIC DNA]</scope>
    <source>
        <strain evidence="1 2">DSM 27192</strain>
    </source>
</reference>
<dbReference type="OrthoDB" id="10316436at2759"/>
<keyword evidence="2" id="KW-1185">Reference proteome</keyword>
<dbReference type="AlphaFoldDB" id="A0A427YHC9"/>